<comment type="caution">
    <text evidence="10">The sequence shown here is derived from an EMBL/GenBank/DDBJ whole genome shotgun (WGS) entry which is preliminary data.</text>
</comment>
<feature type="region of interest" description="Disordered" evidence="6">
    <location>
        <begin position="711"/>
        <end position="798"/>
    </location>
</feature>
<proteinExistence type="inferred from homology"/>
<name>A0AAD7S7K8_9TELE</name>
<dbReference type="PANTHER" id="PTHR10783">
    <property type="entry name" value="XENOTROPIC AND POLYTROPIC RETROVIRUS RECEPTOR 1-RELATED"/>
    <property type="match status" value="1"/>
</dbReference>
<organism evidence="10 11">
    <name type="scientific">Aldrovandia affinis</name>
    <dbReference type="NCBI Taxonomy" id="143900"/>
    <lineage>
        <taxon>Eukaryota</taxon>
        <taxon>Metazoa</taxon>
        <taxon>Chordata</taxon>
        <taxon>Craniata</taxon>
        <taxon>Vertebrata</taxon>
        <taxon>Euteleostomi</taxon>
        <taxon>Actinopterygii</taxon>
        <taxon>Neopterygii</taxon>
        <taxon>Teleostei</taxon>
        <taxon>Notacanthiformes</taxon>
        <taxon>Halosauridae</taxon>
        <taxon>Aldrovandia</taxon>
    </lineage>
</organism>
<evidence type="ECO:0000256" key="4">
    <source>
        <dbReference type="ARBA" id="ARBA00022989"/>
    </source>
</evidence>
<keyword evidence="4 7" id="KW-1133">Transmembrane helix</keyword>
<evidence type="ECO:0000256" key="2">
    <source>
        <dbReference type="ARBA" id="ARBA00009665"/>
    </source>
</evidence>
<evidence type="ECO:0000313" key="10">
    <source>
        <dbReference type="EMBL" id="KAJ8397162.1"/>
    </source>
</evidence>
<evidence type="ECO:0000259" key="8">
    <source>
        <dbReference type="PROSITE" id="PS51380"/>
    </source>
</evidence>
<keyword evidence="5 7" id="KW-0472">Membrane</keyword>
<dbReference type="InterPro" id="IPR004331">
    <property type="entry name" value="SPX_dom"/>
</dbReference>
<dbReference type="Pfam" id="PF03124">
    <property type="entry name" value="EXS"/>
    <property type="match status" value="1"/>
</dbReference>
<evidence type="ECO:0000256" key="5">
    <source>
        <dbReference type="ARBA" id="ARBA00023136"/>
    </source>
</evidence>
<dbReference type="AlphaFoldDB" id="A0AAD7S7K8"/>
<dbReference type="InterPro" id="IPR004342">
    <property type="entry name" value="EXS_C"/>
</dbReference>
<dbReference type="PANTHER" id="PTHR10783:SF103">
    <property type="entry name" value="SOLUTE CARRIER FAMILY 53 MEMBER 1"/>
    <property type="match status" value="1"/>
</dbReference>
<comment type="subcellular location">
    <subcellularLocation>
        <location evidence="1">Membrane</location>
        <topology evidence="1">Multi-pass membrane protein</topology>
    </subcellularLocation>
</comment>
<dbReference type="Proteomes" id="UP001221898">
    <property type="component" value="Unassembled WGS sequence"/>
</dbReference>
<comment type="similarity">
    <text evidence="2">Belongs to the SYG1 (TC 2.A.94) family.</text>
</comment>
<feature type="transmembrane region" description="Helical" evidence="7">
    <location>
        <begin position="547"/>
        <end position="566"/>
    </location>
</feature>
<evidence type="ECO:0008006" key="12">
    <source>
        <dbReference type="Google" id="ProtNLM"/>
    </source>
</evidence>
<evidence type="ECO:0000256" key="3">
    <source>
        <dbReference type="ARBA" id="ARBA00022692"/>
    </source>
</evidence>
<feature type="transmembrane region" description="Helical" evidence="7">
    <location>
        <begin position="278"/>
        <end position="300"/>
    </location>
</feature>
<dbReference type="GO" id="GO:0005886">
    <property type="term" value="C:plasma membrane"/>
    <property type="evidence" value="ECO:0007669"/>
    <property type="project" value="TreeGrafter"/>
</dbReference>
<feature type="transmembrane region" description="Helical" evidence="7">
    <location>
        <begin position="321"/>
        <end position="338"/>
    </location>
</feature>
<evidence type="ECO:0000256" key="1">
    <source>
        <dbReference type="ARBA" id="ARBA00004141"/>
    </source>
</evidence>
<feature type="domain" description="EXS" evidence="8">
    <location>
        <begin position="476"/>
        <end position="676"/>
    </location>
</feature>
<evidence type="ECO:0000313" key="11">
    <source>
        <dbReference type="Proteomes" id="UP001221898"/>
    </source>
</evidence>
<dbReference type="GO" id="GO:0016036">
    <property type="term" value="P:cellular response to phosphate starvation"/>
    <property type="evidence" value="ECO:0007669"/>
    <property type="project" value="TreeGrafter"/>
</dbReference>
<keyword evidence="11" id="KW-1185">Reference proteome</keyword>
<dbReference type="EMBL" id="JAINUG010000100">
    <property type="protein sequence ID" value="KAJ8397162.1"/>
    <property type="molecule type" value="Genomic_DNA"/>
</dbReference>
<dbReference type="GO" id="GO:0006817">
    <property type="term" value="P:phosphate ion transport"/>
    <property type="evidence" value="ECO:0007669"/>
    <property type="project" value="TreeGrafter"/>
</dbReference>
<feature type="domain" description="SPX" evidence="9">
    <location>
        <begin position="48"/>
        <end position="225"/>
    </location>
</feature>
<gene>
    <name evidence="10" type="ORF">AAFF_G00010160</name>
</gene>
<feature type="compositionally biased region" description="Polar residues" evidence="6">
    <location>
        <begin position="728"/>
        <end position="746"/>
    </location>
</feature>
<dbReference type="PROSITE" id="PS51380">
    <property type="entry name" value="EXS"/>
    <property type="match status" value="1"/>
</dbReference>
<accession>A0AAD7S7K8</accession>
<dbReference type="GO" id="GO:0005794">
    <property type="term" value="C:Golgi apparatus"/>
    <property type="evidence" value="ECO:0007669"/>
    <property type="project" value="TreeGrafter"/>
</dbReference>
<reference evidence="10" key="1">
    <citation type="journal article" date="2023" name="Science">
        <title>Genome structures resolve the early diversification of teleost fishes.</title>
        <authorList>
            <person name="Parey E."/>
            <person name="Louis A."/>
            <person name="Montfort J."/>
            <person name="Bouchez O."/>
            <person name="Roques C."/>
            <person name="Iampietro C."/>
            <person name="Lluch J."/>
            <person name="Castinel A."/>
            <person name="Donnadieu C."/>
            <person name="Desvignes T."/>
            <person name="Floi Bucao C."/>
            <person name="Jouanno E."/>
            <person name="Wen M."/>
            <person name="Mejri S."/>
            <person name="Dirks R."/>
            <person name="Jansen H."/>
            <person name="Henkel C."/>
            <person name="Chen W.J."/>
            <person name="Zahm M."/>
            <person name="Cabau C."/>
            <person name="Klopp C."/>
            <person name="Thompson A.W."/>
            <person name="Robinson-Rechavi M."/>
            <person name="Braasch I."/>
            <person name="Lecointre G."/>
            <person name="Bobe J."/>
            <person name="Postlethwait J.H."/>
            <person name="Berthelot C."/>
            <person name="Roest Crollius H."/>
            <person name="Guiguen Y."/>
        </authorList>
    </citation>
    <scope>NUCLEOTIDE SEQUENCE</scope>
    <source>
        <strain evidence="10">NC1722</strain>
    </source>
</reference>
<protein>
    <recommendedName>
        <fullName evidence="12">Xenotropic and polytropic retrovirus receptor 1</fullName>
    </recommendedName>
</protein>
<keyword evidence="3 7" id="KW-0812">Transmembrane</keyword>
<evidence type="ECO:0000256" key="7">
    <source>
        <dbReference type="SAM" id="Phobius"/>
    </source>
</evidence>
<evidence type="ECO:0000259" key="9">
    <source>
        <dbReference type="PROSITE" id="PS51382"/>
    </source>
</evidence>
<dbReference type="GO" id="GO:0000822">
    <property type="term" value="F:inositol hexakisphosphate binding"/>
    <property type="evidence" value="ECO:0007669"/>
    <property type="project" value="TreeGrafter"/>
</dbReference>
<dbReference type="Pfam" id="PF03105">
    <property type="entry name" value="SPX"/>
    <property type="match status" value="1"/>
</dbReference>
<sequence>MANDMKRWTDNIAETILLIGRQEWLIMMSEGWMDQPQDETCKQQDMLMKFSHHLATHRTLEWEKQYVRYGVLKTMLCAGERGASCNEDPALSLTDPDSTHGYHRAMQDGFFQACDRELLKVNLFYSADGGWQAAVLGEGHGAGSAGEPGRQERAWLTVEAGGLMRAYRLSRRRQAEHELSRAIRDVHLSLSLLQNYRELNYMGFCKIMKKHDAAFTSTRGLNWRSEKLEISPLHSGSRASQAISELESLMCHLIGGDRQEAVRRLQVPPTGDTQPVPVWAAFRMGVTCGLVLALLALITVRVSQVPEWAALRTLLLPYRGGFLLIQFLFLLGINMHIWKRTGINYVLIFELDPRDHLSHHQVFEVAGYLALCWGASFLACLHAPLLPVPLHVQPLLFYALPLLLLLNPTPTFHSSARRWLLSLLCRVISAPLRPVSFADSWLADQLNSLSPLFLDLWGLLSFNTYEVGPSTLNSPPIGQPQDRLMCLIQCFPPWLRFTQCLRRFWDSGDAMPHLLNAGKYSTVFLMVAFAGLYSMAREHPHQAGVVLYLYLWAVATCLSVVVTVTWDLRMDWGLLQGHGLLREEMLYHRQALYYSAMMADVILRVSWALNIILSQMGDSDSTAAISAVLTPLEVFRRFIWNIFRLEYEHLNNCSQLRAIPELPLSPLTLNGHSLLERIMDQEDLAKDHGKHSTVKKKLYLTLICPRTQTKQTKVSVEATEEGCGPELSDTQSPGSSADTSRNNPVTGSVEFSPMISGRRQREKSSDKINEAQSPGLRQTPAEKSPLNPEAVVDLHRTDCPVQLTAAHPTMQWSPSSS</sequence>
<dbReference type="PROSITE" id="PS51382">
    <property type="entry name" value="SPX"/>
    <property type="match status" value="1"/>
</dbReference>
<evidence type="ECO:0000256" key="6">
    <source>
        <dbReference type="SAM" id="MobiDB-lite"/>
    </source>
</evidence>